<dbReference type="GO" id="GO:0003844">
    <property type="term" value="F:1,4-alpha-glucan branching enzyme activity"/>
    <property type="evidence" value="ECO:0007669"/>
    <property type="project" value="TreeGrafter"/>
</dbReference>
<accession>A0A3P7XDG7</accession>
<accession>A0A183F7R4</accession>
<reference evidence="3" key="2">
    <citation type="submission" date="2019-09" db="UniProtKB">
        <authorList>
            <consortium name="WormBaseParasite"/>
        </authorList>
    </citation>
    <scope>IDENTIFICATION</scope>
</reference>
<dbReference type="Gene3D" id="3.20.20.80">
    <property type="entry name" value="Glycosidases"/>
    <property type="match status" value="1"/>
</dbReference>
<dbReference type="AlphaFoldDB" id="A0A183F7R4"/>
<organism evidence="2 3">
    <name type="scientific">Heligmosomoides polygyrus</name>
    <name type="common">Parasitic roundworm</name>
    <dbReference type="NCBI Taxonomy" id="6339"/>
    <lineage>
        <taxon>Eukaryota</taxon>
        <taxon>Metazoa</taxon>
        <taxon>Ecdysozoa</taxon>
        <taxon>Nematoda</taxon>
        <taxon>Chromadorea</taxon>
        <taxon>Rhabditida</taxon>
        <taxon>Rhabditina</taxon>
        <taxon>Rhabditomorpha</taxon>
        <taxon>Strongyloidea</taxon>
        <taxon>Heligmosomidae</taxon>
        <taxon>Heligmosomoides</taxon>
    </lineage>
</organism>
<dbReference type="GO" id="GO:0005978">
    <property type="term" value="P:glycogen biosynthetic process"/>
    <property type="evidence" value="ECO:0007669"/>
    <property type="project" value="TreeGrafter"/>
</dbReference>
<protein>
    <submittedName>
        <fullName evidence="3">Aamy domain-containing protein</fullName>
    </submittedName>
</protein>
<sequence>MVIPPKPDGTCAIPHGSIVKIAVTKNGKTMDKLSPWATYVTRPKDTVVYHQEFYNPPHKYQLKHPRPPRPESLRIYEAHVGISSFEGKVNTYRAFADDVIPRIAKQGWLPYALHAKHSDRWSRVWRGKAMNVLALKNRRVSINLHTKRYSRCGPPDDVKYLVDKAHSMGISILLDVVHSHASKNVADGLNEWDGTEGCYFHTGPRGTHTLWDSRLFDYTQYVVKILLSP</sequence>
<dbReference type="PANTHER" id="PTHR43651:SF3">
    <property type="entry name" value="1,4-ALPHA-GLUCAN-BRANCHING ENZYME"/>
    <property type="match status" value="1"/>
</dbReference>
<dbReference type="WBParaSite" id="HPBE_0000220601-mRNA-1">
    <property type="protein sequence ID" value="HPBE_0000220601-mRNA-1"/>
    <property type="gene ID" value="HPBE_0000220601"/>
</dbReference>
<dbReference type="GO" id="GO:0005737">
    <property type="term" value="C:cytoplasm"/>
    <property type="evidence" value="ECO:0007669"/>
    <property type="project" value="TreeGrafter"/>
</dbReference>
<gene>
    <name evidence="1" type="ORF">HPBE_LOCUS2207</name>
</gene>
<evidence type="ECO:0000313" key="1">
    <source>
        <dbReference type="EMBL" id="VDO23675.1"/>
    </source>
</evidence>
<evidence type="ECO:0000313" key="2">
    <source>
        <dbReference type="Proteomes" id="UP000050761"/>
    </source>
</evidence>
<proteinExistence type="predicted"/>
<reference evidence="1 2" key="1">
    <citation type="submission" date="2018-11" db="EMBL/GenBank/DDBJ databases">
        <authorList>
            <consortium name="Pathogen Informatics"/>
        </authorList>
    </citation>
    <scope>NUCLEOTIDE SEQUENCE [LARGE SCALE GENOMIC DNA]</scope>
</reference>
<dbReference type="EMBL" id="UZAH01003069">
    <property type="protein sequence ID" value="VDO23675.1"/>
    <property type="molecule type" value="Genomic_DNA"/>
</dbReference>
<keyword evidence="2" id="KW-1185">Reference proteome</keyword>
<name>A0A183F7R4_HELPZ</name>
<dbReference type="PANTHER" id="PTHR43651">
    <property type="entry name" value="1,4-ALPHA-GLUCAN-BRANCHING ENZYME"/>
    <property type="match status" value="1"/>
</dbReference>
<dbReference type="OrthoDB" id="196493at2759"/>
<dbReference type="Proteomes" id="UP000050761">
    <property type="component" value="Unassembled WGS sequence"/>
</dbReference>
<dbReference type="SUPFAM" id="SSF51445">
    <property type="entry name" value="(Trans)glycosidases"/>
    <property type="match status" value="1"/>
</dbReference>
<evidence type="ECO:0000313" key="3">
    <source>
        <dbReference type="WBParaSite" id="HPBE_0000220601-mRNA-1"/>
    </source>
</evidence>
<dbReference type="InterPro" id="IPR017853">
    <property type="entry name" value="GH"/>
</dbReference>